<comment type="subcellular location">
    <subcellularLocation>
        <location evidence="3">Cytoplasm</location>
    </subcellularLocation>
</comment>
<evidence type="ECO:0000256" key="13">
    <source>
        <dbReference type="ARBA" id="ARBA00023235"/>
    </source>
</evidence>
<dbReference type="GO" id="GO:0009094">
    <property type="term" value="P:L-phenylalanine biosynthetic process"/>
    <property type="evidence" value="ECO:0007669"/>
    <property type="project" value="UniProtKB-UniPathway"/>
</dbReference>
<evidence type="ECO:0000313" key="23">
    <source>
        <dbReference type="EMBL" id="SPT69972.1"/>
    </source>
</evidence>
<keyword evidence="11" id="KW-0057">Aromatic amino acid biosynthesis</keyword>
<comment type="pathway">
    <text evidence="5">Metabolic intermediate biosynthesis; prephenate biosynthesis; prephenate from chorismate: step 1/1.</text>
</comment>
<comment type="catalytic activity">
    <reaction evidence="1">
        <text>chorismate = prephenate</text>
        <dbReference type="Rhea" id="RHEA:13897"/>
        <dbReference type="ChEBI" id="CHEBI:29748"/>
        <dbReference type="ChEBI" id="CHEBI:29934"/>
        <dbReference type="EC" id="5.4.99.5"/>
    </reaction>
</comment>
<evidence type="ECO:0000256" key="12">
    <source>
        <dbReference type="ARBA" id="ARBA00023222"/>
    </source>
</evidence>
<evidence type="ECO:0000256" key="8">
    <source>
        <dbReference type="ARBA" id="ARBA00014401"/>
    </source>
</evidence>
<dbReference type="InterPro" id="IPR008242">
    <property type="entry name" value="Chor_mutase/pphenate_deHydtase"/>
</dbReference>
<dbReference type="PROSITE" id="PS00857">
    <property type="entry name" value="PREPHENATE_DEHYDR_1"/>
    <property type="match status" value="1"/>
</dbReference>
<dbReference type="EMBL" id="UAPV01000001">
    <property type="protein sequence ID" value="SPT69972.1"/>
    <property type="molecule type" value="Genomic_DNA"/>
</dbReference>
<organism evidence="23 24">
    <name type="scientific">Anaerobiospirillum thomasii</name>
    <dbReference type="NCBI Taxonomy" id="179995"/>
    <lineage>
        <taxon>Bacteria</taxon>
        <taxon>Pseudomonadati</taxon>
        <taxon>Pseudomonadota</taxon>
        <taxon>Gammaproteobacteria</taxon>
        <taxon>Aeromonadales</taxon>
        <taxon>Succinivibrionaceae</taxon>
        <taxon>Anaerobiospirillum</taxon>
    </lineage>
</organism>
<evidence type="ECO:0000256" key="6">
    <source>
        <dbReference type="ARBA" id="ARBA00012404"/>
    </source>
</evidence>
<evidence type="ECO:0000256" key="17">
    <source>
        <dbReference type="ARBA" id="ARBA00031520"/>
    </source>
</evidence>
<dbReference type="Gene3D" id="3.30.70.260">
    <property type="match status" value="1"/>
</dbReference>
<evidence type="ECO:0000259" key="20">
    <source>
        <dbReference type="PROSITE" id="PS51168"/>
    </source>
</evidence>
<name>A0A2X0VP92_9GAMM</name>
<protein>
    <recommendedName>
        <fullName evidence="8">Bifunctional chorismate mutase/prephenate dehydratase</fullName>
        <ecNumber evidence="7">4.2.1.51</ecNumber>
        <ecNumber evidence="6">5.4.99.5</ecNumber>
    </recommendedName>
    <alternativeName>
        <fullName evidence="17">Chorismate mutase-prephenate dehydratase</fullName>
    </alternativeName>
    <alternativeName>
        <fullName evidence="16">p-protein</fullName>
    </alternativeName>
</protein>
<dbReference type="InterPro" id="IPR036979">
    <property type="entry name" value="CM_dom_sf"/>
</dbReference>
<evidence type="ECO:0000256" key="14">
    <source>
        <dbReference type="ARBA" id="ARBA00023239"/>
    </source>
</evidence>
<keyword evidence="9" id="KW-0963">Cytoplasm</keyword>
<dbReference type="UniPathway" id="UPA00121">
    <property type="reaction ID" value="UER00345"/>
</dbReference>
<evidence type="ECO:0000313" key="24">
    <source>
        <dbReference type="Proteomes" id="UP000250086"/>
    </source>
</evidence>
<comment type="pathway">
    <text evidence="4">Amino-acid biosynthesis; L-phenylalanine biosynthesis; phenylpyruvate from prephenate: step 1/1.</text>
</comment>
<dbReference type="Pfam" id="PF01817">
    <property type="entry name" value="CM_2"/>
    <property type="match status" value="1"/>
</dbReference>
<dbReference type="PANTHER" id="PTHR21022:SF19">
    <property type="entry name" value="PREPHENATE DEHYDRATASE-RELATED"/>
    <property type="match status" value="1"/>
</dbReference>
<keyword evidence="10" id="KW-0028">Amino-acid biosynthesis</keyword>
<keyword evidence="24" id="KW-1185">Reference proteome</keyword>
<reference evidence="23 24" key="1">
    <citation type="submission" date="2018-06" db="EMBL/GenBank/DDBJ databases">
        <authorList>
            <consortium name="Pathogen Informatics"/>
            <person name="Doyle S."/>
        </authorList>
    </citation>
    <scope>NUCLEOTIDE SEQUENCE [LARGE SCALE GENOMIC DNA]</scope>
    <source>
        <strain evidence="23 24">NCTC13093</strain>
    </source>
</reference>
<dbReference type="UniPathway" id="UPA00120">
    <property type="reaction ID" value="UER00203"/>
</dbReference>
<dbReference type="GO" id="GO:0046417">
    <property type="term" value="P:chorismate metabolic process"/>
    <property type="evidence" value="ECO:0007669"/>
    <property type="project" value="InterPro"/>
</dbReference>
<dbReference type="GO" id="GO:0004106">
    <property type="term" value="F:chorismate mutase activity"/>
    <property type="evidence" value="ECO:0007669"/>
    <property type="project" value="UniProtKB-EC"/>
</dbReference>
<dbReference type="GO" id="GO:0004664">
    <property type="term" value="F:prephenate dehydratase activity"/>
    <property type="evidence" value="ECO:0007669"/>
    <property type="project" value="UniProtKB-EC"/>
</dbReference>
<dbReference type="NCBIfam" id="NF008865">
    <property type="entry name" value="PRK11898.1"/>
    <property type="match status" value="1"/>
</dbReference>
<keyword evidence="15" id="KW-0511">Multifunctional enzyme</keyword>
<feature type="site" description="Essential for prephenate dehydratase activity" evidence="19">
    <location>
        <position position="278"/>
    </location>
</feature>
<dbReference type="GO" id="GO:0005737">
    <property type="term" value="C:cytoplasm"/>
    <property type="evidence" value="ECO:0007669"/>
    <property type="project" value="UniProtKB-SubCell"/>
</dbReference>
<dbReference type="PROSITE" id="PS51171">
    <property type="entry name" value="PREPHENATE_DEHYDR_3"/>
    <property type="match status" value="1"/>
</dbReference>
<sequence>MRDLLECRDAIDDIDQKILKLLKERKAVALDIATYKLQHNQPITDKNRENEKISRLMQMALDLEISPLLVNDMYKIIMAHTVSDEQSFIVDKMSSRNYRRNTSVAYLGTTGTYSHLAAHKFLDSYAGKIQEKGCNSFADIIHAVESGICEFGVLPIENSSSGSINEVLDVIQTTKASIVGELFYPIDHSILCTDPATDLKDVTDIYSHPQPIAQCSHFISEHMPKARIHYTKATSDAMMLINEKKDKNIVAIGSKNAAIYYKLNSIVSDIANNHSNFTRFVVMSMTPISIPTFVDAKTSIIFTTKKYEPGSLVAVLNEFNRHHINLTKLHSRPREGQMNETWEEIFFADVQANLDTSVMQEIMSNLVEHTGELKILGCYASCEKEQRN</sequence>
<dbReference type="PROSITE" id="PS51168">
    <property type="entry name" value="CHORISMATE_MUT_2"/>
    <property type="match status" value="1"/>
</dbReference>
<feature type="domain" description="Prephenate dehydratase" evidence="21">
    <location>
        <begin position="103"/>
        <end position="285"/>
    </location>
</feature>
<dbReference type="Gene3D" id="1.20.59.10">
    <property type="entry name" value="Chorismate mutase"/>
    <property type="match status" value="1"/>
</dbReference>
<evidence type="ECO:0000256" key="4">
    <source>
        <dbReference type="ARBA" id="ARBA00004741"/>
    </source>
</evidence>
<dbReference type="PROSITE" id="PS51671">
    <property type="entry name" value="ACT"/>
    <property type="match status" value="1"/>
</dbReference>
<dbReference type="Proteomes" id="UP000250086">
    <property type="component" value="Unassembled WGS sequence"/>
</dbReference>
<dbReference type="CDD" id="cd13631">
    <property type="entry name" value="PBP2_Ct-PDT_like"/>
    <property type="match status" value="1"/>
</dbReference>
<dbReference type="RefSeq" id="WP_113744090.1">
    <property type="nucleotide sequence ID" value="NZ_UAPU01000007.1"/>
</dbReference>
<evidence type="ECO:0000256" key="10">
    <source>
        <dbReference type="ARBA" id="ARBA00022605"/>
    </source>
</evidence>
<evidence type="ECO:0000256" key="2">
    <source>
        <dbReference type="ARBA" id="ARBA00002364"/>
    </source>
</evidence>
<dbReference type="InterPro" id="IPR036263">
    <property type="entry name" value="Chorismate_II_sf"/>
</dbReference>
<dbReference type="CDD" id="cd04905">
    <property type="entry name" value="ACT_CM-PDT"/>
    <property type="match status" value="1"/>
</dbReference>
<dbReference type="InterPro" id="IPR001086">
    <property type="entry name" value="Preph_deHydtase"/>
</dbReference>
<keyword evidence="14" id="KW-0456">Lyase</keyword>
<dbReference type="InterPro" id="IPR002701">
    <property type="entry name" value="CM_II_prokaryot"/>
</dbReference>
<dbReference type="SUPFAM" id="SSF53850">
    <property type="entry name" value="Periplasmic binding protein-like II"/>
    <property type="match status" value="1"/>
</dbReference>
<evidence type="ECO:0000256" key="3">
    <source>
        <dbReference type="ARBA" id="ARBA00004496"/>
    </source>
</evidence>
<evidence type="ECO:0000256" key="16">
    <source>
        <dbReference type="ARBA" id="ARBA00031175"/>
    </source>
</evidence>
<gene>
    <name evidence="23" type="primary">pheA</name>
    <name evidence="23" type="ORF">NCTC13093_01370</name>
</gene>
<evidence type="ECO:0000256" key="1">
    <source>
        <dbReference type="ARBA" id="ARBA00000824"/>
    </source>
</evidence>
<dbReference type="SMART" id="SM00830">
    <property type="entry name" value="CM_2"/>
    <property type="match status" value="1"/>
</dbReference>
<proteinExistence type="predicted"/>
<dbReference type="PIRSF" id="PIRSF001500">
    <property type="entry name" value="Chor_mut_pdt_Ppr"/>
    <property type="match status" value="1"/>
</dbReference>
<keyword evidence="13" id="KW-0413">Isomerase</keyword>
<keyword evidence="12" id="KW-0584">Phenylalanine biosynthesis</keyword>
<dbReference type="OrthoDB" id="9802281at2"/>
<evidence type="ECO:0000256" key="7">
    <source>
        <dbReference type="ARBA" id="ARBA00013147"/>
    </source>
</evidence>
<evidence type="ECO:0000259" key="21">
    <source>
        <dbReference type="PROSITE" id="PS51171"/>
    </source>
</evidence>
<evidence type="ECO:0000256" key="19">
    <source>
        <dbReference type="PIRSR" id="PIRSR001500-2"/>
    </source>
</evidence>
<feature type="domain" description="Chorismate mutase" evidence="20">
    <location>
        <begin position="1"/>
        <end position="89"/>
    </location>
</feature>
<dbReference type="Pfam" id="PF00800">
    <property type="entry name" value="PDT"/>
    <property type="match status" value="1"/>
</dbReference>
<feature type="domain" description="ACT" evidence="22">
    <location>
        <begin position="300"/>
        <end position="380"/>
    </location>
</feature>
<dbReference type="SUPFAM" id="SSF55021">
    <property type="entry name" value="ACT-like"/>
    <property type="match status" value="1"/>
</dbReference>
<dbReference type="AlphaFoldDB" id="A0A2X0VP92"/>
<dbReference type="Gene3D" id="3.40.190.10">
    <property type="entry name" value="Periplasmic binding protein-like II"/>
    <property type="match status" value="2"/>
</dbReference>
<dbReference type="SUPFAM" id="SSF48600">
    <property type="entry name" value="Chorismate mutase II"/>
    <property type="match status" value="1"/>
</dbReference>
<dbReference type="EC" id="5.4.99.5" evidence="6"/>
<evidence type="ECO:0000256" key="11">
    <source>
        <dbReference type="ARBA" id="ARBA00023141"/>
    </source>
</evidence>
<dbReference type="InterPro" id="IPR045865">
    <property type="entry name" value="ACT-like_dom_sf"/>
</dbReference>
<evidence type="ECO:0000256" key="9">
    <source>
        <dbReference type="ARBA" id="ARBA00022490"/>
    </source>
</evidence>
<evidence type="ECO:0000256" key="5">
    <source>
        <dbReference type="ARBA" id="ARBA00004817"/>
    </source>
</evidence>
<dbReference type="InterPro" id="IPR018528">
    <property type="entry name" value="Preph_deHydtase_CS"/>
</dbReference>
<comment type="function">
    <text evidence="2">Catalyzes the Claisen rearrangement of chorismate to prephenate and the decarboxylation/dehydration of prephenate to phenylpyruvate.</text>
</comment>
<accession>A0A2X0VP92</accession>
<dbReference type="PANTHER" id="PTHR21022">
    <property type="entry name" value="PREPHENATE DEHYDRATASE P PROTEIN"/>
    <property type="match status" value="1"/>
</dbReference>
<evidence type="ECO:0000259" key="22">
    <source>
        <dbReference type="PROSITE" id="PS51671"/>
    </source>
</evidence>
<evidence type="ECO:0000256" key="15">
    <source>
        <dbReference type="ARBA" id="ARBA00023268"/>
    </source>
</evidence>
<evidence type="ECO:0000256" key="18">
    <source>
        <dbReference type="ARBA" id="ARBA00047848"/>
    </source>
</evidence>
<dbReference type="InterPro" id="IPR002912">
    <property type="entry name" value="ACT_dom"/>
</dbReference>
<comment type="catalytic activity">
    <reaction evidence="18">
        <text>prephenate + H(+) = 3-phenylpyruvate + CO2 + H2O</text>
        <dbReference type="Rhea" id="RHEA:21648"/>
        <dbReference type="ChEBI" id="CHEBI:15377"/>
        <dbReference type="ChEBI" id="CHEBI:15378"/>
        <dbReference type="ChEBI" id="CHEBI:16526"/>
        <dbReference type="ChEBI" id="CHEBI:18005"/>
        <dbReference type="ChEBI" id="CHEBI:29934"/>
        <dbReference type="EC" id="4.2.1.51"/>
    </reaction>
</comment>
<dbReference type="EC" id="4.2.1.51" evidence="7"/>